<dbReference type="SMR" id="A0A3B6ASH1"/>
<dbReference type="Gramene" id="TraesJUL2A03G00603250.1">
    <property type="protein sequence ID" value="TraesJUL2A03G00603250.1.CDS1"/>
    <property type="gene ID" value="TraesJUL2A03G00603250"/>
</dbReference>
<proteinExistence type="inferred from homology"/>
<comment type="similarity">
    <text evidence="1">Belongs to the plant acyltransferase family.</text>
</comment>
<dbReference type="Gramene" id="TraesNOR2A03G00607900.1">
    <property type="protein sequence ID" value="TraesNOR2A03G00607900.1.CDS1"/>
    <property type="gene ID" value="TraesNOR2A03G00607900"/>
</dbReference>
<dbReference type="PANTHER" id="PTHR31147:SF65">
    <property type="match status" value="1"/>
</dbReference>
<gene>
    <name evidence="2" type="primary">LOC123184525</name>
</gene>
<dbReference type="AlphaFoldDB" id="A0A3B6ASH1"/>
<dbReference type="InterPro" id="IPR050898">
    <property type="entry name" value="Plant_acyltransferase"/>
</dbReference>
<dbReference type="PANTHER" id="PTHR31147">
    <property type="entry name" value="ACYL TRANSFERASE 4"/>
    <property type="match status" value="1"/>
</dbReference>
<dbReference type="Gramene" id="TraesPARA_EIv1.0_0448980.1">
    <property type="protein sequence ID" value="TraesPARA_EIv1.0_0448980.1.CDS1"/>
    <property type="gene ID" value="TraesPARA_EIv1.0_0448980"/>
</dbReference>
<dbReference type="Gramene" id="TraesMAC2A03G00598650.1">
    <property type="protein sequence ID" value="TraesMAC2A03G00598650.1.CDS1"/>
    <property type="gene ID" value="TraesMAC2A03G00598650"/>
</dbReference>
<dbReference type="InterPro" id="IPR023213">
    <property type="entry name" value="CAT-like_dom_sf"/>
</dbReference>
<reference evidence="2" key="1">
    <citation type="submission" date="2018-08" db="EMBL/GenBank/DDBJ databases">
        <authorList>
            <person name="Rossello M."/>
        </authorList>
    </citation>
    <scope>NUCLEOTIDE SEQUENCE [LARGE SCALE GENOMIC DNA]</scope>
    <source>
        <strain evidence="2">cv. Chinese Spring</strain>
    </source>
</reference>
<sequence>MAVQFHRPISTLRYPTMSAAVVTKSSPVLVVGPPGGDDAVVHLTSSLDRSVVPFRVTVLLLFDRPIPQPAETIRTALSEALAHYRPVAGRLAADDGELLRIEGAAGVPFIAASARCALADVAEPMLGGLAPWYPAGLCRHGDPLLLVQVTEFACGGFAVAATWNHVLTDGEGIAQFLGAVGELAHGASPAPSVRPLRADDGSLPRLPQSMVAAQKQTLSCTFNRDFVLLDVTVPAGLIGRVRAEFDAAGLDDGKGKQPCTVFEAVAAVLWQCRTRAAVVSVSDEAPVALSFAANVRRLVGARPGYYGNCVVMQSVTSTRGEVANGAVADVARMIRRAKEGIPDLLAPSGGTAAEQGAMALPYSTLVLSCWRNLGFEATDFGGGRPARVTWHGAETVVPGCVLCPPGKDGGKDGVSVMSLCVRPEHADAFLAELTTFQQI</sequence>
<dbReference type="GeneID" id="123184525"/>
<organism evidence="2">
    <name type="scientific">Triticum aestivum</name>
    <name type="common">Wheat</name>
    <dbReference type="NCBI Taxonomy" id="4565"/>
    <lineage>
        <taxon>Eukaryota</taxon>
        <taxon>Viridiplantae</taxon>
        <taxon>Streptophyta</taxon>
        <taxon>Embryophyta</taxon>
        <taxon>Tracheophyta</taxon>
        <taxon>Spermatophyta</taxon>
        <taxon>Magnoliopsida</taxon>
        <taxon>Liliopsida</taxon>
        <taxon>Poales</taxon>
        <taxon>Poaceae</taxon>
        <taxon>BOP clade</taxon>
        <taxon>Pooideae</taxon>
        <taxon>Triticodae</taxon>
        <taxon>Triticeae</taxon>
        <taxon>Triticinae</taxon>
        <taxon>Triticum</taxon>
    </lineage>
</organism>
<dbReference type="Gramene" id="TraesCS2A03G0140800.1">
    <property type="protein sequence ID" value="TraesCS2A03G0140800.1.CDS1"/>
    <property type="gene ID" value="TraesCS2A03G0140800"/>
</dbReference>
<dbReference type="Gramene" id="TraesCAD_scaffold_030253_01G000400.1">
    <property type="protein sequence ID" value="TraesCAD_scaffold_030253_01G000400.1"/>
    <property type="gene ID" value="TraesCAD_scaffold_030253_01G000400"/>
</dbReference>
<dbReference type="Gramene" id="TraesWEE_scaffold_145922_01G000100.1">
    <property type="protein sequence ID" value="TraesWEE_scaffold_145922_01G000100.1"/>
    <property type="gene ID" value="TraesWEE_scaffold_145922_01G000100"/>
</dbReference>
<evidence type="ECO:0000313" key="2">
    <source>
        <dbReference type="EnsemblPlants" id="TraesCS2A02G072600.1.cds1"/>
    </source>
</evidence>
<protein>
    <submittedName>
        <fullName evidence="2">Uncharacterized protein</fullName>
    </submittedName>
</protein>
<keyword evidence="3" id="KW-1185">Reference proteome</keyword>
<evidence type="ECO:0000313" key="3">
    <source>
        <dbReference type="Proteomes" id="UP000019116"/>
    </source>
</evidence>
<reference evidence="2" key="2">
    <citation type="submission" date="2018-10" db="UniProtKB">
        <authorList>
            <consortium name="EnsemblPlants"/>
        </authorList>
    </citation>
    <scope>IDENTIFICATION</scope>
</reference>
<dbReference type="Gene3D" id="3.30.559.10">
    <property type="entry name" value="Chloramphenicol acetyltransferase-like domain"/>
    <property type="match status" value="2"/>
</dbReference>
<accession>A0A3B6ASH1</accession>
<name>A0A3B6ASH1_WHEAT</name>
<dbReference type="GO" id="GO:0016747">
    <property type="term" value="F:acyltransferase activity, transferring groups other than amino-acyl groups"/>
    <property type="evidence" value="ECO:0007669"/>
    <property type="project" value="UniProtKB-ARBA"/>
</dbReference>
<dbReference type="EnsemblPlants" id="TraesCS2A02G072600.1">
    <property type="protein sequence ID" value="TraesCS2A02G072600.1.cds1"/>
    <property type="gene ID" value="TraesCS2A02G072600"/>
</dbReference>
<dbReference type="Proteomes" id="UP000019116">
    <property type="component" value="Chromosome 2A"/>
</dbReference>
<dbReference type="Gramene" id="TraesCS2A02G072600.1">
    <property type="protein sequence ID" value="TraesCS2A02G072600.1.cds1"/>
    <property type="gene ID" value="TraesCS2A02G072600"/>
</dbReference>
<dbReference type="STRING" id="4565.A0A3B6ASH1"/>
<evidence type="ECO:0000256" key="1">
    <source>
        <dbReference type="ARBA" id="ARBA00009861"/>
    </source>
</evidence>
<dbReference type="OrthoDB" id="656709at2759"/>
<dbReference type="Pfam" id="PF02458">
    <property type="entry name" value="Transferase"/>
    <property type="match status" value="1"/>
</dbReference>
<dbReference type="RefSeq" id="XP_044452558.1">
    <property type="nucleotide sequence ID" value="XM_044596623.1"/>
</dbReference>